<keyword evidence="4 5" id="KW-0648">Protein biosynthesis</keyword>
<dbReference type="GO" id="GO:0005737">
    <property type="term" value="C:cytoplasm"/>
    <property type="evidence" value="ECO:0007669"/>
    <property type="project" value="UniProtKB-SubCell"/>
</dbReference>
<keyword evidence="5" id="KW-0963">Cytoplasm</keyword>
<evidence type="ECO:0000313" key="9">
    <source>
        <dbReference type="EMBL" id="NGO38412.1"/>
    </source>
</evidence>
<sequence>MAEITAAQVAKLREITNAGMMDCKRALMEAQGDMEKAIEILRKKGAATAAHKAAREAREGVIVAHVLPGARAGVLVEVNCETDFVARNEMFRNFAQEVAARLAVDPNADVESLRQDAVSRIRENLRIARHARLEVQGCGMIAAYIHTGAQIGVLVEVGAGREETVASDAFKQLVRDITLQIAASSPLAVSREQLPESIVAKEREIAAAQVKGKPPAVVQKIVEGKLEKFYQTVCLLDQGYVKQNSEISVREYIERVGRELNDQIVVRRFLRFQVGETTA</sequence>
<keyword evidence="10" id="KW-1185">Reference proteome</keyword>
<dbReference type="NCBIfam" id="TIGR00116">
    <property type="entry name" value="tsf"/>
    <property type="match status" value="1"/>
</dbReference>
<dbReference type="PROSITE" id="PS01127">
    <property type="entry name" value="EF_TS_2"/>
    <property type="match status" value="1"/>
</dbReference>
<evidence type="ECO:0000256" key="5">
    <source>
        <dbReference type="HAMAP-Rule" id="MF_00050"/>
    </source>
</evidence>
<evidence type="ECO:0000256" key="6">
    <source>
        <dbReference type="RuleBase" id="RU000642"/>
    </source>
</evidence>
<dbReference type="Gene3D" id="1.10.286.20">
    <property type="match status" value="1"/>
</dbReference>
<name>A0A6M1RUI4_9BACT</name>
<dbReference type="GO" id="GO:0003746">
    <property type="term" value="F:translation elongation factor activity"/>
    <property type="evidence" value="ECO:0007669"/>
    <property type="project" value="UniProtKB-UniRule"/>
</dbReference>
<keyword evidence="3 5" id="KW-0251">Elongation factor</keyword>
<comment type="similarity">
    <text evidence="1 5 6">Belongs to the EF-Ts family.</text>
</comment>
<evidence type="ECO:0000256" key="4">
    <source>
        <dbReference type="ARBA" id="ARBA00022917"/>
    </source>
</evidence>
<dbReference type="Gene3D" id="1.10.8.10">
    <property type="entry name" value="DNA helicase RuvA subunit, C-terminal domain"/>
    <property type="match status" value="1"/>
</dbReference>
<gene>
    <name evidence="5 9" type="primary">tsf</name>
    <name evidence="9" type="ORF">G4L39_03235</name>
</gene>
<dbReference type="EMBL" id="JAAKYA010000015">
    <property type="protein sequence ID" value="NGO38412.1"/>
    <property type="molecule type" value="Genomic_DNA"/>
</dbReference>
<evidence type="ECO:0000313" key="10">
    <source>
        <dbReference type="Proteomes" id="UP000477311"/>
    </source>
</evidence>
<dbReference type="Proteomes" id="UP000477311">
    <property type="component" value="Unassembled WGS sequence"/>
</dbReference>
<evidence type="ECO:0000256" key="3">
    <source>
        <dbReference type="ARBA" id="ARBA00022768"/>
    </source>
</evidence>
<dbReference type="InterPro" id="IPR001816">
    <property type="entry name" value="Transl_elong_EFTs/EF1B"/>
</dbReference>
<feature type="region of interest" description="Involved in Mg(2+) ion dislocation from EF-Tu" evidence="5">
    <location>
        <begin position="82"/>
        <end position="85"/>
    </location>
</feature>
<comment type="function">
    <text evidence="5 6">Associates with the EF-Tu.GDP complex and induces the exchange of GDP to GTP. It remains bound to the aminoacyl-tRNA.EF-Tu.GTP complex up to the GTP hydrolysis stage on the ribosome.</text>
</comment>
<evidence type="ECO:0000259" key="8">
    <source>
        <dbReference type="Pfam" id="PF00889"/>
    </source>
</evidence>
<dbReference type="FunFam" id="1.10.8.10:FF:000001">
    <property type="entry name" value="Elongation factor Ts"/>
    <property type="match status" value="1"/>
</dbReference>
<dbReference type="AlphaFoldDB" id="A0A6M1RUI4"/>
<feature type="domain" description="Translation elongation factor EFTs/EF1B dimerisation" evidence="8">
    <location>
        <begin position="73"/>
        <end position="276"/>
    </location>
</feature>
<dbReference type="InterPro" id="IPR009060">
    <property type="entry name" value="UBA-like_sf"/>
</dbReference>
<dbReference type="SUPFAM" id="SSF54713">
    <property type="entry name" value="Elongation factor Ts (EF-Ts), dimerisation domain"/>
    <property type="match status" value="2"/>
</dbReference>
<dbReference type="PANTHER" id="PTHR11741:SF0">
    <property type="entry name" value="ELONGATION FACTOR TS, MITOCHONDRIAL"/>
    <property type="match status" value="1"/>
</dbReference>
<comment type="caution">
    <text evidence="9">The sequence shown here is derived from an EMBL/GenBank/DDBJ whole genome shotgun (WGS) entry which is preliminary data.</text>
</comment>
<dbReference type="Gene3D" id="3.30.479.20">
    <property type="entry name" value="Elongation factor Ts, dimerisation domain"/>
    <property type="match status" value="2"/>
</dbReference>
<dbReference type="CDD" id="cd14275">
    <property type="entry name" value="UBA_EF-Ts"/>
    <property type="match status" value="1"/>
</dbReference>
<evidence type="ECO:0000256" key="1">
    <source>
        <dbReference type="ARBA" id="ARBA00005532"/>
    </source>
</evidence>
<dbReference type="InterPro" id="IPR014039">
    <property type="entry name" value="Transl_elong_EFTs/EF1B_dimer"/>
</dbReference>
<evidence type="ECO:0000256" key="7">
    <source>
        <dbReference type="RuleBase" id="RU000643"/>
    </source>
</evidence>
<dbReference type="PANTHER" id="PTHR11741">
    <property type="entry name" value="ELONGATION FACTOR TS"/>
    <property type="match status" value="1"/>
</dbReference>
<dbReference type="InterPro" id="IPR036402">
    <property type="entry name" value="EF-Ts_dimer_sf"/>
</dbReference>
<comment type="subcellular location">
    <subcellularLocation>
        <location evidence="5 7">Cytoplasm</location>
    </subcellularLocation>
</comment>
<dbReference type="InterPro" id="IPR018101">
    <property type="entry name" value="Transl_elong_Ts_CS"/>
</dbReference>
<organism evidence="9 10">
    <name type="scientific">Limisphaera ngatamarikiensis</name>
    <dbReference type="NCBI Taxonomy" id="1324935"/>
    <lineage>
        <taxon>Bacteria</taxon>
        <taxon>Pseudomonadati</taxon>
        <taxon>Verrucomicrobiota</taxon>
        <taxon>Verrucomicrobiia</taxon>
        <taxon>Limisphaerales</taxon>
        <taxon>Limisphaeraceae</taxon>
        <taxon>Limisphaera</taxon>
    </lineage>
</organism>
<dbReference type="PROSITE" id="PS01126">
    <property type="entry name" value="EF_TS_1"/>
    <property type="match status" value="1"/>
</dbReference>
<dbReference type="RefSeq" id="WP_165105870.1">
    <property type="nucleotide sequence ID" value="NZ_JAAKYA010000015.1"/>
</dbReference>
<protein>
    <recommendedName>
        <fullName evidence="2 5">Elongation factor Ts</fullName>
        <shortName evidence="5">EF-Ts</shortName>
    </recommendedName>
</protein>
<dbReference type="Pfam" id="PF00889">
    <property type="entry name" value="EF_TS"/>
    <property type="match status" value="1"/>
</dbReference>
<dbReference type="HAMAP" id="MF_00050">
    <property type="entry name" value="EF_Ts"/>
    <property type="match status" value="1"/>
</dbReference>
<proteinExistence type="inferred from homology"/>
<dbReference type="SUPFAM" id="SSF46934">
    <property type="entry name" value="UBA-like"/>
    <property type="match status" value="1"/>
</dbReference>
<accession>A0A6M1RUI4</accession>
<reference evidence="9 10" key="1">
    <citation type="submission" date="2020-02" db="EMBL/GenBank/DDBJ databases">
        <title>Draft genome sequence of Limisphaera ngatamarikiensis NGM72.4T, a thermophilic Verrucomicrobia grouped in subdivision 3.</title>
        <authorList>
            <person name="Carere C.R."/>
            <person name="Steen J."/>
            <person name="Hugenholtz P."/>
            <person name="Stott M.B."/>
        </authorList>
    </citation>
    <scope>NUCLEOTIDE SEQUENCE [LARGE SCALE GENOMIC DNA]</scope>
    <source>
        <strain evidence="9 10">NGM72.4</strain>
    </source>
</reference>
<evidence type="ECO:0000256" key="2">
    <source>
        <dbReference type="ARBA" id="ARBA00016956"/>
    </source>
</evidence>